<geneLocation type="plasmid" evidence="8 9">
    <name>pY5S7-1</name>
</geneLocation>
<dbReference type="PANTHER" id="PTHR43806">
    <property type="entry name" value="PEPTIDASE S8"/>
    <property type="match status" value="1"/>
</dbReference>
<dbReference type="InterPro" id="IPR036852">
    <property type="entry name" value="Peptidase_S8/S53_dom_sf"/>
</dbReference>
<name>A0ABD8B1Z0_PAEAM</name>
<dbReference type="Gene3D" id="3.40.50.200">
    <property type="entry name" value="Peptidase S8/S53 domain"/>
    <property type="match status" value="1"/>
</dbReference>
<evidence type="ECO:0000259" key="7">
    <source>
        <dbReference type="Pfam" id="PF00082"/>
    </source>
</evidence>
<keyword evidence="8" id="KW-0614">Plasmid</keyword>
<dbReference type="RefSeq" id="WP_338709026.1">
    <property type="nucleotide sequence ID" value="NZ_CP145893.1"/>
</dbReference>
<protein>
    <submittedName>
        <fullName evidence="8">S8 family serine peptidase</fullName>
    </submittedName>
</protein>
<dbReference type="InterPro" id="IPR000209">
    <property type="entry name" value="Peptidase_S8/S53_dom"/>
</dbReference>
<dbReference type="Proteomes" id="UP001364764">
    <property type="component" value="Plasmid pY5S7-1"/>
</dbReference>
<evidence type="ECO:0000313" key="9">
    <source>
        <dbReference type="Proteomes" id="UP001364764"/>
    </source>
</evidence>
<evidence type="ECO:0000256" key="5">
    <source>
        <dbReference type="PROSITE-ProRule" id="PRU01240"/>
    </source>
</evidence>
<keyword evidence="3 5" id="KW-0378">Hydrolase</keyword>
<dbReference type="PROSITE" id="PS00138">
    <property type="entry name" value="SUBTILASE_SER"/>
    <property type="match status" value="1"/>
</dbReference>
<proteinExistence type="inferred from homology"/>
<dbReference type="PROSITE" id="PS51892">
    <property type="entry name" value="SUBTILASE"/>
    <property type="match status" value="1"/>
</dbReference>
<feature type="active site" description="Charge relay system" evidence="5">
    <location>
        <position position="120"/>
    </location>
</feature>
<dbReference type="GeneID" id="93480018"/>
<evidence type="ECO:0000256" key="6">
    <source>
        <dbReference type="SAM" id="MobiDB-lite"/>
    </source>
</evidence>
<dbReference type="InterPro" id="IPR050131">
    <property type="entry name" value="Peptidase_S8_subtilisin-like"/>
</dbReference>
<accession>A0ABD8B1Z0</accession>
<gene>
    <name evidence="8" type="ORF">V6668_31095</name>
</gene>
<keyword evidence="2 5" id="KW-0645">Protease</keyword>
<feature type="active site" description="Charge relay system" evidence="5">
    <location>
        <position position="85"/>
    </location>
</feature>
<evidence type="ECO:0000313" key="8">
    <source>
        <dbReference type="EMBL" id="WWP23842.1"/>
    </source>
</evidence>
<dbReference type="EMBL" id="CP145893">
    <property type="protein sequence ID" value="WWP23842.1"/>
    <property type="molecule type" value="Genomic_DNA"/>
</dbReference>
<organism evidence="8 9">
    <name type="scientific">Paenibacillus amylolyticus</name>
    <dbReference type="NCBI Taxonomy" id="1451"/>
    <lineage>
        <taxon>Bacteria</taxon>
        <taxon>Bacillati</taxon>
        <taxon>Bacillota</taxon>
        <taxon>Bacilli</taxon>
        <taxon>Bacillales</taxon>
        <taxon>Paenibacillaceae</taxon>
        <taxon>Paenibacillus</taxon>
    </lineage>
</organism>
<dbReference type="GO" id="GO:0004252">
    <property type="term" value="F:serine-type endopeptidase activity"/>
    <property type="evidence" value="ECO:0007669"/>
    <property type="project" value="UniProtKB-UniRule"/>
</dbReference>
<sequence length="321" mass="35028">MVLYFNTLFGTIYMCSQNQYNKKILGDSHHLKSKWTYDGGKYFRAPSKKDYYHLEPPQDLVKLLHAEGVHQSGITGHDIKVVMADSGFYIHPFFEKHTFRSTRVVLGPGVTDPEHDESGHATSESVNIFSLAPNVDSTMVKMNFFNSAGAFNAAVAMNPDIITCSWASDIRGSVLSSIDKMLEAAVANAVRHDITVLFSAGNGHLSFPDTHPDVISVGGVFVREDGTMQATPYARGFQSRVYPNRQSPDICGLVGLPPRTAYIMLPVEPGDEINNEFSGDIHPRGDETSPSDGWAAFSGTSAAAPQIVGSCALIKQVNRIT</sequence>
<dbReference type="SUPFAM" id="SSF52743">
    <property type="entry name" value="Subtilisin-like"/>
    <property type="match status" value="1"/>
</dbReference>
<comment type="similarity">
    <text evidence="1 5">Belongs to the peptidase S8 family.</text>
</comment>
<feature type="region of interest" description="Disordered" evidence="6">
    <location>
        <begin position="275"/>
        <end position="294"/>
    </location>
</feature>
<dbReference type="Pfam" id="PF00082">
    <property type="entry name" value="Peptidase_S8"/>
    <property type="match status" value="1"/>
</dbReference>
<keyword evidence="4 5" id="KW-0720">Serine protease</keyword>
<reference evidence="8 9" key="1">
    <citation type="submission" date="2024-02" db="EMBL/GenBank/DDBJ databases">
        <title>Complete sequences of two Paenibacillus sp. strains and one Lysinibacillus strain isolated from the environment on STAA medium highlight biotechnological potential.</title>
        <authorList>
            <person name="Attere S.A."/>
            <person name="Piche L.C."/>
            <person name="Intertaglia L."/>
            <person name="Lami R."/>
            <person name="Charette S.J."/>
            <person name="Vincent A.T."/>
        </authorList>
    </citation>
    <scope>NUCLEOTIDE SEQUENCE [LARGE SCALE GENOMIC DNA]</scope>
    <source>
        <strain evidence="8 9">Y5S-7</strain>
        <plasmid evidence="8 9">pY5S7-1</plasmid>
    </source>
</reference>
<evidence type="ECO:0000256" key="3">
    <source>
        <dbReference type="ARBA" id="ARBA00022801"/>
    </source>
</evidence>
<feature type="active site" description="Charge relay system" evidence="5">
    <location>
        <position position="301"/>
    </location>
</feature>
<dbReference type="GO" id="GO:0006508">
    <property type="term" value="P:proteolysis"/>
    <property type="evidence" value="ECO:0007669"/>
    <property type="project" value="UniProtKB-KW"/>
</dbReference>
<dbReference type="AlphaFoldDB" id="A0ABD8B1Z0"/>
<evidence type="ECO:0000256" key="1">
    <source>
        <dbReference type="ARBA" id="ARBA00011073"/>
    </source>
</evidence>
<evidence type="ECO:0000256" key="2">
    <source>
        <dbReference type="ARBA" id="ARBA00022670"/>
    </source>
</evidence>
<dbReference type="PANTHER" id="PTHR43806:SF11">
    <property type="entry name" value="CEREVISIN-RELATED"/>
    <property type="match status" value="1"/>
</dbReference>
<evidence type="ECO:0000256" key="4">
    <source>
        <dbReference type="ARBA" id="ARBA00022825"/>
    </source>
</evidence>
<feature type="domain" description="Peptidase S8/S53" evidence="7">
    <location>
        <begin position="76"/>
        <end position="318"/>
    </location>
</feature>
<dbReference type="InterPro" id="IPR023828">
    <property type="entry name" value="Peptidase_S8_Ser-AS"/>
</dbReference>